<evidence type="ECO:0000256" key="5">
    <source>
        <dbReference type="ARBA" id="ARBA00022692"/>
    </source>
</evidence>
<dbReference type="Proteomes" id="UP000305881">
    <property type="component" value="Chromosome"/>
</dbReference>
<keyword evidence="10" id="KW-1185">Reference proteome</keyword>
<dbReference type="NCBIfam" id="TIGR01844">
    <property type="entry name" value="type_I_sec_TolC"/>
    <property type="match status" value="1"/>
</dbReference>
<evidence type="ECO:0000256" key="3">
    <source>
        <dbReference type="ARBA" id="ARBA00022448"/>
    </source>
</evidence>
<dbReference type="PANTHER" id="PTHR30026:SF22">
    <property type="entry name" value="OUTER MEMBRANE EFFLUX PROTEIN"/>
    <property type="match status" value="1"/>
</dbReference>
<comment type="similarity">
    <text evidence="2">Belongs to the outer membrane factor (OMF) (TC 1.B.17) family.</text>
</comment>
<evidence type="ECO:0000256" key="1">
    <source>
        <dbReference type="ARBA" id="ARBA00004442"/>
    </source>
</evidence>
<proteinExistence type="inferred from homology"/>
<keyword evidence="7" id="KW-0998">Cell outer membrane</keyword>
<protein>
    <submittedName>
        <fullName evidence="9">Type I secretion protein TolC</fullName>
    </submittedName>
</protein>
<evidence type="ECO:0000256" key="6">
    <source>
        <dbReference type="ARBA" id="ARBA00023136"/>
    </source>
</evidence>
<name>A0A4P9UUE0_METBY</name>
<dbReference type="EMBL" id="CP035467">
    <property type="protein sequence ID" value="QCW84280.1"/>
    <property type="molecule type" value="Genomic_DNA"/>
</dbReference>
<dbReference type="GO" id="GO:1990281">
    <property type="term" value="C:efflux pump complex"/>
    <property type="evidence" value="ECO:0007669"/>
    <property type="project" value="TreeGrafter"/>
</dbReference>
<dbReference type="GO" id="GO:0015562">
    <property type="term" value="F:efflux transmembrane transporter activity"/>
    <property type="evidence" value="ECO:0007669"/>
    <property type="project" value="InterPro"/>
</dbReference>
<dbReference type="RefSeq" id="WP_017841838.1">
    <property type="nucleotide sequence ID" value="NZ_CP035467.1"/>
</dbReference>
<dbReference type="AlphaFoldDB" id="A0A4P9UUE0"/>
<dbReference type="GO" id="GO:0009279">
    <property type="term" value="C:cell outer membrane"/>
    <property type="evidence" value="ECO:0007669"/>
    <property type="project" value="UniProtKB-SubCell"/>
</dbReference>
<organism evidence="9 10">
    <name type="scientific">Methylotuvimicrobium buryatense</name>
    <name type="common">Methylomicrobium buryatense</name>
    <dbReference type="NCBI Taxonomy" id="95641"/>
    <lineage>
        <taxon>Bacteria</taxon>
        <taxon>Pseudomonadati</taxon>
        <taxon>Pseudomonadota</taxon>
        <taxon>Gammaproteobacteria</taxon>
        <taxon>Methylococcales</taxon>
        <taxon>Methylococcaceae</taxon>
        <taxon>Methylotuvimicrobium</taxon>
    </lineage>
</organism>
<dbReference type="InterPro" id="IPR003423">
    <property type="entry name" value="OMP_efflux"/>
</dbReference>
<evidence type="ECO:0000313" key="10">
    <source>
        <dbReference type="Proteomes" id="UP000305881"/>
    </source>
</evidence>
<dbReference type="Gene3D" id="1.20.1600.10">
    <property type="entry name" value="Outer membrane efflux proteins (OEP)"/>
    <property type="match status" value="1"/>
</dbReference>
<dbReference type="STRING" id="675511.GCA_000341735_03411"/>
<feature type="signal peptide" evidence="8">
    <location>
        <begin position="1"/>
        <end position="21"/>
    </location>
</feature>
<reference evidence="10" key="1">
    <citation type="journal article" date="2019" name="J. Bacteriol.">
        <title>A Mutagenic Screen Identifies a TonB-Dependent Receptor Required for the Lanthanide Metal Switch in the Type I Methanotroph 'Methylotuvimicrobium buryatense' 5GB1C.</title>
        <authorList>
            <person name="Groom J.D."/>
            <person name="Ford S.M."/>
            <person name="Pesesky M.W."/>
            <person name="Lidstrom M.E."/>
        </authorList>
    </citation>
    <scope>NUCLEOTIDE SEQUENCE [LARGE SCALE GENOMIC DNA]</scope>
    <source>
        <strain evidence="10">5GB1C</strain>
    </source>
</reference>
<evidence type="ECO:0000256" key="2">
    <source>
        <dbReference type="ARBA" id="ARBA00007613"/>
    </source>
</evidence>
<comment type="subcellular location">
    <subcellularLocation>
        <location evidence="1">Cell outer membrane</location>
    </subcellularLocation>
</comment>
<accession>A0A4P9UUE0</accession>
<keyword evidence="4" id="KW-1134">Transmembrane beta strand</keyword>
<keyword evidence="5" id="KW-0812">Transmembrane</keyword>
<dbReference type="GO" id="GO:0015288">
    <property type="term" value="F:porin activity"/>
    <property type="evidence" value="ECO:0007669"/>
    <property type="project" value="TreeGrafter"/>
</dbReference>
<keyword evidence="8" id="KW-0732">Signal</keyword>
<evidence type="ECO:0000256" key="8">
    <source>
        <dbReference type="SAM" id="SignalP"/>
    </source>
</evidence>
<evidence type="ECO:0000256" key="7">
    <source>
        <dbReference type="ARBA" id="ARBA00023237"/>
    </source>
</evidence>
<evidence type="ECO:0000313" key="9">
    <source>
        <dbReference type="EMBL" id="QCW84280.1"/>
    </source>
</evidence>
<dbReference type="SUPFAM" id="SSF56954">
    <property type="entry name" value="Outer membrane efflux proteins (OEP)"/>
    <property type="match status" value="1"/>
</dbReference>
<sequence>MKKPLLGFCLALSLTVLPSHAESMRQAVQRTLDENPEIQEARSVRLAYEQEIDQAKANYLPKIDVSAGYGLERANTPFTRGFGGTNQRGGVNQFGRTESSVQFRQMIFDGFETPHEVDRFTFKTDAQAYRVFGRSEIIGLQAAQTYIEMLRNRALLDLAQENLDTHRSIFSQIRLRTERGVGRRSDLDQATGRLANAESNFLAQQGNLQDAETGYYRVIGVLPKTLEEAPSPSKENGDIPSNLDDAIELALANHPTLKEAESDIKESKAQHETASAPFYPRVDFEVSYDNNDDTGGIRGVNEDLTAMVRVRYNLFNGGRDIARRRQTAHEIAQAKNIRDNTYRQVMESVRLAWVAYQTLNNQMAFFESHRTSSIKTLEAYKRQFNIGQRTLLDLLDTTNEVYMASIAYTDAMYNELAARYRILAGMGKLNRFLGTDLPEEIKPITEEQQADARFFN</sequence>
<dbReference type="Pfam" id="PF02321">
    <property type="entry name" value="OEP"/>
    <property type="match status" value="2"/>
</dbReference>
<dbReference type="OrthoDB" id="9814637at2"/>
<keyword evidence="6" id="KW-0472">Membrane</keyword>
<feature type="chain" id="PRO_5020402871" evidence="8">
    <location>
        <begin position="22"/>
        <end position="456"/>
    </location>
</feature>
<gene>
    <name evidence="9" type="ORF">EQU24_20130</name>
</gene>
<keyword evidence="3" id="KW-0813">Transport</keyword>
<dbReference type="KEGG" id="mbur:EQU24_20130"/>
<dbReference type="InterPro" id="IPR051906">
    <property type="entry name" value="TolC-like"/>
</dbReference>
<dbReference type="PANTHER" id="PTHR30026">
    <property type="entry name" value="OUTER MEMBRANE PROTEIN TOLC"/>
    <property type="match status" value="1"/>
</dbReference>
<evidence type="ECO:0000256" key="4">
    <source>
        <dbReference type="ARBA" id="ARBA00022452"/>
    </source>
</evidence>
<dbReference type="InterPro" id="IPR010130">
    <property type="entry name" value="T1SS_OMP_TolC"/>
</dbReference>